<feature type="transmembrane region" description="Helical" evidence="1">
    <location>
        <begin position="233"/>
        <end position="265"/>
    </location>
</feature>
<reference evidence="2" key="1">
    <citation type="submission" date="2020-10" db="EMBL/GenBank/DDBJ databases">
        <authorList>
            <person name="Gilroy R."/>
        </authorList>
    </citation>
    <scope>NUCLEOTIDE SEQUENCE</scope>
    <source>
        <strain evidence="2">ChiGjej3B3-7149</strain>
    </source>
</reference>
<dbReference type="AlphaFoldDB" id="A0A9D1DL55"/>
<feature type="transmembrane region" description="Helical" evidence="1">
    <location>
        <begin position="188"/>
        <end position="212"/>
    </location>
</feature>
<dbReference type="PANTHER" id="PTHR37305">
    <property type="entry name" value="INTEGRAL MEMBRANE PROTEIN-RELATED"/>
    <property type="match status" value="1"/>
</dbReference>
<feature type="transmembrane region" description="Helical" evidence="1">
    <location>
        <begin position="318"/>
        <end position="338"/>
    </location>
</feature>
<reference evidence="2" key="2">
    <citation type="journal article" date="2021" name="PeerJ">
        <title>Extensive microbial diversity within the chicken gut microbiome revealed by metagenomics and culture.</title>
        <authorList>
            <person name="Gilroy R."/>
            <person name="Ravi A."/>
            <person name="Getino M."/>
            <person name="Pursley I."/>
            <person name="Horton D.L."/>
            <person name="Alikhan N.F."/>
            <person name="Baker D."/>
            <person name="Gharbi K."/>
            <person name="Hall N."/>
            <person name="Watson M."/>
            <person name="Adriaenssens E.M."/>
            <person name="Foster-Nyarko E."/>
            <person name="Jarju S."/>
            <person name="Secka A."/>
            <person name="Antonio M."/>
            <person name="Oren A."/>
            <person name="Chaudhuri R.R."/>
            <person name="La Ragione R."/>
            <person name="Hildebrand F."/>
            <person name="Pallen M.J."/>
        </authorList>
    </citation>
    <scope>NUCLEOTIDE SEQUENCE</scope>
    <source>
        <strain evidence="2">ChiGjej3B3-7149</strain>
    </source>
</reference>
<feature type="transmembrane region" description="Helical" evidence="1">
    <location>
        <begin position="382"/>
        <end position="410"/>
    </location>
</feature>
<accession>A0A9D1DL55</accession>
<evidence type="ECO:0000256" key="1">
    <source>
        <dbReference type="SAM" id="Phobius"/>
    </source>
</evidence>
<gene>
    <name evidence="2" type="ORF">IAD36_04565</name>
</gene>
<organism evidence="2 3">
    <name type="scientific">Candidatus Scatomorpha intestinigallinarum</name>
    <dbReference type="NCBI Taxonomy" id="2840923"/>
    <lineage>
        <taxon>Bacteria</taxon>
        <taxon>Bacillati</taxon>
        <taxon>Bacillota</taxon>
        <taxon>Clostridia</taxon>
        <taxon>Eubacteriales</taxon>
        <taxon>Candidatus Scatomorpha</taxon>
    </lineage>
</organism>
<protein>
    <submittedName>
        <fullName evidence="2">ABC transporter permease subunit</fullName>
    </submittedName>
</protein>
<keyword evidence="1" id="KW-1133">Transmembrane helix</keyword>
<comment type="caution">
    <text evidence="2">The sequence shown here is derived from an EMBL/GenBank/DDBJ whole genome shotgun (WGS) entry which is preliminary data.</text>
</comment>
<dbReference type="EMBL" id="DVHH01000115">
    <property type="protein sequence ID" value="HIR54858.1"/>
    <property type="molecule type" value="Genomic_DNA"/>
</dbReference>
<proteinExistence type="predicted"/>
<evidence type="ECO:0000313" key="2">
    <source>
        <dbReference type="EMBL" id="HIR54858.1"/>
    </source>
</evidence>
<feature type="transmembrane region" description="Helical" evidence="1">
    <location>
        <begin position="285"/>
        <end position="311"/>
    </location>
</feature>
<dbReference type="Proteomes" id="UP000824238">
    <property type="component" value="Unassembled WGS sequence"/>
</dbReference>
<name>A0A9D1DL55_9FIRM</name>
<dbReference type="PANTHER" id="PTHR37305:SF1">
    <property type="entry name" value="MEMBRANE PROTEIN"/>
    <property type="match status" value="1"/>
</dbReference>
<sequence>MLRAELKRILKTRSTWCLAAIALLICLSSALSTVRQVVKYIDHDGHTEIVRGISVYEENRQRYSVIRGEVTPELFASAVALHHELLELYGTDYDIPPEISDRGLGPYSPVYTWIFNAFSDEFGGALTSADISPERALNYYEERLATLERTLREKYEQTPQVVEYALDRLGEEEGNFYYSYGIGSTSAFANFGLCAFLVTLICVIIAAPVFSADYASGADDILRCTRHGRARLAAVKAGSALLICSGVFALCLGAFLAVMYLAFGFDDITSAELLQVAFDPWGLDAMGVLGLIVLSAALSLLATCCFTLFVSSRFKSPLGALALAAAVALIPTVIRMFMAGGSFGRGFAAAEGNALNWLRICLPSGGVSLTGAMMDELTGLRFLWIGGFVTWSPYVLLIAAAAQLPVWFGLTVRTYCRRSG</sequence>
<keyword evidence="1" id="KW-0812">Transmembrane</keyword>
<evidence type="ECO:0000313" key="3">
    <source>
        <dbReference type="Proteomes" id="UP000824238"/>
    </source>
</evidence>
<keyword evidence="1" id="KW-0472">Membrane</keyword>